<proteinExistence type="predicted"/>
<reference evidence="1" key="1">
    <citation type="journal article" date="2020" name="Stud. Mycol.">
        <title>101 Dothideomycetes genomes: a test case for predicting lifestyles and emergence of pathogens.</title>
        <authorList>
            <person name="Haridas S."/>
            <person name="Albert R."/>
            <person name="Binder M."/>
            <person name="Bloem J."/>
            <person name="Labutti K."/>
            <person name="Salamov A."/>
            <person name="Andreopoulos B."/>
            <person name="Baker S."/>
            <person name="Barry K."/>
            <person name="Bills G."/>
            <person name="Bluhm B."/>
            <person name="Cannon C."/>
            <person name="Castanera R."/>
            <person name="Culley D."/>
            <person name="Daum C."/>
            <person name="Ezra D."/>
            <person name="Gonzalez J."/>
            <person name="Henrissat B."/>
            <person name="Kuo A."/>
            <person name="Liang C."/>
            <person name="Lipzen A."/>
            <person name="Lutzoni F."/>
            <person name="Magnuson J."/>
            <person name="Mondo S."/>
            <person name="Nolan M."/>
            <person name="Ohm R."/>
            <person name="Pangilinan J."/>
            <person name="Park H.-J."/>
            <person name="Ramirez L."/>
            <person name="Alfaro M."/>
            <person name="Sun H."/>
            <person name="Tritt A."/>
            <person name="Yoshinaga Y."/>
            <person name="Zwiers L.-H."/>
            <person name="Turgeon B."/>
            <person name="Goodwin S."/>
            <person name="Spatafora J."/>
            <person name="Crous P."/>
            <person name="Grigoriev I."/>
        </authorList>
    </citation>
    <scope>NUCLEOTIDE SEQUENCE</scope>
    <source>
        <strain evidence="1">CBS 113818</strain>
    </source>
</reference>
<organism evidence="1 2">
    <name type="scientific">Ophiobolus disseminans</name>
    <dbReference type="NCBI Taxonomy" id="1469910"/>
    <lineage>
        <taxon>Eukaryota</taxon>
        <taxon>Fungi</taxon>
        <taxon>Dikarya</taxon>
        <taxon>Ascomycota</taxon>
        <taxon>Pezizomycotina</taxon>
        <taxon>Dothideomycetes</taxon>
        <taxon>Pleosporomycetidae</taxon>
        <taxon>Pleosporales</taxon>
        <taxon>Pleosporineae</taxon>
        <taxon>Phaeosphaeriaceae</taxon>
        <taxon>Ophiobolus</taxon>
    </lineage>
</organism>
<dbReference type="Proteomes" id="UP000799424">
    <property type="component" value="Unassembled WGS sequence"/>
</dbReference>
<keyword evidence="2" id="KW-1185">Reference proteome</keyword>
<dbReference type="InterPro" id="IPR053137">
    <property type="entry name" value="NLR-like"/>
</dbReference>
<dbReference type="PANTHER" id="PTHR46082">
    <property type="entry name" value="ATP/GTP-BINDING PROTEIN-RELATED"/>
    <property type="match status" value="1"/>
</dbReference>
<dbReference type="SUPFAM" id="SSF52540">
    <property type="entry name" value="P-loop containing nucleoside triphosphate hydrolases"/>
    <property type="match status" value="1"/>
</dbReference>
<dbReference type="InterPro" id="IPR011990">
    <property type="entry name" value="TPR-like_helical_dom_sf"/>
</dbReference>
<dbReference type="SUPFAM" id="SSF48452">
    <property type="entry name" value="TPR-like"/>
    <property type="match status" value="1"/>
</dbReference>
<protein>
    <recommendedName>
        <fullName evidence="3">TPR-like protein</fullName>
    </recommendedName>
</protein>
<evidence type="ECO:0008006" key="3">
    <source>
        <dbReference type="Google" id="ProtNLM"/>
    </source>
</evidence>
<accession>A0A6A7A7W2</accession>
<sequence>KPTPIPTSTCPYPRDKDFVDREVMKDVEARCHSGSRLALAGIGGIGKSQIAIEFTHRVRQASPHTWVFWVDAKDVGSIELSFRKIAKAVKIQGLDEKGADILSLVRDWLADEINGPWVMVIDSADDTSVFTDPVNNNSQAGTPNDRSSPAQLREYLTISQNGSVLITSTNKEAAQTLTGNCAHHIKVEEMNESEALALLKSKLDERIMFTDDEAKQLVKAAEYMPLAISQTAGHISMAYPKFNLAQAIEKLNDPDQDATRFLEKEISESNRDSRRNNSVVKSWHSTFQYIRYKHSSAARLLSLMCLFDRQAIPEVLLAGQYKEERLDRSRVRKSKHTVNHMAPVKDKYSAFRDDWRVLNNLMLIKTSPDGETFHMHRLIQHTTKRWLEINGEMAAWSTKFVSVIMRCFPSKPELDNTALCLFLFPHAQQVTRYRPTEQAAVQRWASLVYNIAQFAHYVGINSTSERLGRIAAECFEATLGQDHEITLQCVSDLGTALNRLRRYAEAEPMFRRIWECRVAVLGPDHDETLQSLYSLRSNLNSQKKWVESDRIANQIIEASERRYGPTHHETQTCLNGLIVGYMMVQRYESAEKLCRRVCRIQKEELGAESTANYQNMQKLAMFLVLQGKATEAERLLLEVLKVWEVKFSPYHSETIQCVNLLGEALTQQGKLEEAAKCCRRVVDIFEDLNGTLKHEALLSLLNLA</sequence>
<dbReference type="Gene3D" id="3.40.50.300">
    <property type="entry name" value="P-loop containing nucleotide triphosphate hydrolases"/>
    <property type="match status" value="1"/>
</dbReference>
<dbReference type="InterPro" id="IPR027417">
    <property type="entry name" value="P-loop_NTPase"/>
</dbReference>
<gene>
    <name evidence="1" type="ORF">CC86DRAFT_237595</name>
</gene>
<dbReference type="PANTHER" id="PTHR46082:SF6">
    <property type="entry name" value="AAA+ ATPASE DOMAIN-CONTAINING PROTEIN-RELATED"/>
    <property type="match status" value="1"/>
</dbReference>
<feature type="non-terminal residue" evidence="1">
    <location>
        <position position="1"/>
    </location>
</feature>
<dbReference type="OrthoDB" id="20872at2759"/>
<dbReference type="EMBL" id="MU006222">
    <property type="protein sequence ID" value="KAF2828894.1"/>
    <property type="molecule type" value="Genomic_DNA"/>
</dbReference>
<feature type="non-terminal residue" evidence="1">
    <location>
        <position position="704"/>
    </location>
</feature>
<dbReference type="AlphaFoldDB" id="A0A6A7A7W2"/>
<evidence type="ECO:0000313" key="1">
    <source>
        <dbReference type="EMBL" id="KAF2828894.1"/>
    </source>
</evidence>
<dbReference type="Gene3D" id="1.25.40.10">
    <property type="entry name" value="Tetratricopeptide repeat domain"/>
    <property type="match status" value="2"/>
</dbReference>
<name>A0A6A7A7W2_9PLEO</name>
<dbReference type="Pfam" id="PF13424">
    <property type="entry name" value="TPR_12"/>
    <property type="match status" value="1"/>
</dbReference>
<dbReference type="Pfam" id="PF13374">
    <property type="entry name" value="TPR_10"/>
    <property type="match status" value="1"/>
</dbReference>
<evidence type="ECO:0000313" key="2">
    <source>
        <dbReference type="Proteomes" id="UP000799424"/>
    </source>
</evidence>